<feature type="compositionally biased region" description="Basic and acidic residues" evidence="1">
    <location>
        <begin position="48"/>
        <end position="57"/>
    </location>
</feature>
<evidence type="ECO:0000256" key="1">
    <source>
        <dbReference type="SAM" id="MobiDB-lite"/>
    </source>
</evidence>
<protein>
    <submittedName>
        <fullName evidence="2">Uncharacterized protein</fullName>
    </submittedName>
</protein>
<evidence type="ECO:0000313" key="2">
    <source>
        <dbReference type="EMBL" id="KAK8515400.1"/>
    </source>
</evidence>
<comment type="caution">
    <text evidence="2">The sequence shown here is derived from an EMBL/GenBank/DDBJ whole genome shotgun (WGS) entry which is preliminary data.</text>
</comment>
<proteinExistence type="predicted"/>
<gene>
    <name evidence="2" type="ORF">V6N12_075442</name>
</gene>
<name>A0ABR2C7M7_9ROSI</name>
<reference evidence="2 3" key="1">
    <citation type="journal article" date="2024" name="G3 (Bethesda)">
        <title>Genome assembly of Hibiscus sabdariffa L. provides insights into metabolisms of medicinal natural products.</title>
        <authorList>
            <person name="Kim T."/>
        </authorList>
    </citation>
    <scope>NUCLEOTIDE SEQUENCE [LARGE SCALE GENOMIC DNA]</scope>
    <source>
        <strain evidence="2">TK-2024</strain>
        <tissue evidence="2">Old leaves</tissue>
    </source>
</reference>
<dbReference type="EMBL" id="JBBPBM010000063">
    <property type="protein sequence ID" value="KAK8515400.1"/>
    <property type="molecule type" value="Genomic_DNA"/>
</dbReference>
<feature type="region of interest" description="Disordered" evidence="1">
    <location>
        <begin position="33"/>
        <end position="64"/>
    </location>
</feature>
<sequence length="109" mass="12795">MLNGRRKQEKKTLLSKKKKRKGFKEINFFDYMQQQQQQQKKKTVQRGEPADRREVSNHGKRHGFSMQSPAIAHSLLSVSLWLLHVPLLLLHGRLLETNPVNLEKEVLKI</sequence>
<dbReference type="Proteomes" id="UP001472677">
    <property type="component" value="Unassembled WGS sequence"/>
</dbReference>
<organism evidence="2 3">
    <name type="scientific">Hibiscus sabdariffa</name>
    <name type="common">roselle</name>
    <dbReference type="NCBI Taxonomy" id="183260"/>
    <lineage>
        <taxon>Eukaryota</taxon>
        <taxon>Viridiplantae</taxon>
        <taxon>Streptophyta</taxon>
        <taxon>Embryophyta</taxon>
        <taxon>Tracheophyta</taxon>
        <taxon>Spermatophyta</taxon>
        <taxon>Magnoliopsida</taxon>
        <taxon>eudicotyledons</taxon>
        <taxon>Gunneridae</taxon>
        <taxon>Pentapetalae</taxon>
        <taxon>rosids</taxon>
        <taxon>malvids</taxon>
        <taxon>Malvales</taxon>
        <taxon>Malvaceae</taxon>
        <taxon>Malvoideae</taxon>
        <taxon>Hibiscus</taxon>
    </lineage>
</organism>
<feature type="region of interest" description="Disordered" evidence="1">
    <location>
        <begin position="1"/>
        <end position="21"/>
    </location>
</feature>
<accession>A0ABR2C7M7</accession>
<evidence type="ECO:0000313" key="3">
    <source>
        <dbReference type="Proteomes" id="UP001472677"/>
    </source>
</evidence>
<keyword evidence="3" id="KW-1185">Reference proteome</keyword>